<proteinExistence type="predicted"/>
<feature type="non-terminal residue" evidence="1">
    <location>
        <position position="1"/>
    </location>
</feature>
<gene>
    <name evidence="1" type="ORF">AVEN_153139_1</name>
</gene>
<organism evidence="1 2">
    <name type="scientific">Araneus ventricosus</name>
    <name type="common">Orbweaver spider</name>
    <name type="synonym">Epeira ventricosa</name>
    <dbReference type="NCBI Taxonomy" id="182803"/>
    <lineage>
        <taxon>Eukaryota</taxon>
        <taxon>Metazoa</taxon>
        <taxon>Ecdysozoa</taxon>
        <taxon>Arthropoda</taxon>
        <taxon>Chelicerata</taxon>
        <taxon>Arachnida</taxon>
        <taxon>Araneae</taxon>
        <taxon>Araneomorphae</taxon>
        <taxon>Entelegynae</taxon>
        <taxon>Araneoidea</taxon>
        <taxon>Araneidae</taxon>
        <taxon>Araneus</taxon>
    </lineage>
</organism>
<protein>
    <submittedName>
        <fullName evidence="1">Uncharacterized protein</fullName>
    </submittedName>
</protein>
<comment type="caution">
    <text evidence="1">The sequence shown here is derived from an EMBL/GenBank/DDBJ whole genome shotgun (WGS) entry which is preliminary data.</text>
</comment>
<dbReference type="EMBL" id="BGPR01030024">
    <property type="protein sequence ID" value="GBO02239.1"/>
    <property type="molecule type" value="Genomic_DNA"/>
</dbReference>
<dbReference type="AlphaFoldDB" id="A0A4Y2TNN1"/>
<dbReference type="Proteomes" id="UP000499080">
    <property type="component" value="Unassembled WGS sequence"/>
</dbReference>
<evidence type="ECO:0000313" key="2">
    <source>
        <dbReference type="Proteomes" id="UP000499080"/>
    </source>
</evidence>
<accession>A0A4Y2TNN1</accession>
<evidence type="ECO:0000313" key="1">
    <source>
        <dbReference type="EMBL" id="GBO02239.1"/>
    </source>
</evidence>
<keyword evidence="2" id="KW-1185">Reference proteome</keyword>
<reference evidence="1 2" key="1">
    <citation type="journal article" date="2019" name="Sci. Rep.">
        <title>Orb-weaving spider Araneus ventricosus genome elucidates the spidroin gene catalogue.</title>
        <authorList>
            <person name="Kono N."/>
            <person name="Nakamura H."/>
            <person name="Ohtoshi R."/>
            <person name="Moran D.A.P."/>
            <person name="Shinohara A."/>
            <person name="Yoshida Y."/>
            <person name="Fujiwara M."/>
            <person name="Mori M."/>
            <person name="Tomita M."/>
            <person name="Arakawa K."/>
        </authorList>
    </citation>
    <scope>NUCLEOTIDE SEQUENCE [LARGE SCALE GENOMIC DNA]</scope>
</reference>
<sequence length="49" mass="5643">VNVKNKNQERFYSLLPQLDRLLVYACVMNHRSENTGTMLSGFKGQLLSQ</sequence>
<name>A0A4Y2TNN1_ARAVE</name>